<feature type="region of interest" description="Disordered" evidence="1">
    <location>
        <begin position="241"/>
        <end position="301"/>
    </location>
</feature>
<dbReference type="AlphaFoldDB" id="A0ABD3HDB7"/>
<dbReference type="EMBL" id="JBJQOH010000004">
    <property type="protein sequence ID" value="KAL3687319.1"/>
    <property type="molecule type" value="Genomic_DNA"/>
</dbReference>
<feature type="compositionally biased region" description="Basic and acidic residues" evidence="1">
    <location>
        <begin position="279"/>
        <end position="294"/>
    </location>
</feature>
<feature type="compositionally biased region" description="Polar residues" evidence="1">
    <location>
        <begin position="351"/>
        <end position="363"/>
    </location>
</feature>
<feature type="region of interest" description="Disordered" evidence="1">
    <location>
        <begin position="166"/>
        <end position="216"/>
    </location>
</feature>
<evidence type="ECO:0000313" key="2">
    <source>
        <dbReference type="EMBL" id="KAL3687319.1"/>
    </source>
</evidence>
<dbReference type="InterPro" id="IPR012340">
    <property type="entry name" value="NA-bd_OB-fold"/>
</dbReference>
<sequence>MAESAMATPETKVITLKEAKAWLQSRSAGGCRVVRARLSRIGCRGTATYVGCPICSKSIYARDPCPHEISRPKTSYRLKAYLEDGTGELEATAWEATRCFTRMSLEDYVAKQLRDEESEILDRCIGSTWIVRLGRAENHHGYYARIEYAEAVSRKVLFPCKSPRREVPDAESVPSSPVSTISAFGDGSTPCSTGTSTCEGEYRGEKHKSESLDPSRGSFRRGFEAGFVTCTILVSVGMRTDPSPIIGGRAPEIGPGSGLRNGPVPDNRRPGSGNRTRPRLSERELRFPPRKAEPALRNSELAEGPSQAILGVKPVLEEVIEIEGGIGGGCLSRELEEAPELGIGGFMEEPSSAQTTPGGSQATPRGRRDRDDDPVGPDDLVTVANVHRVVSHEMLYSVFPEEMMVGNNSRSFREMAQMSHIRIMTDFQSVPMLEAVAEGHPVYYREDHARRGTPTVERRQVRVHSGVRKVVLCSRGFAEGG</sequence>
<keyword evidence="3" id="KW-1185">Reference proteome</keyword>
<accession>A0ABD3HDB7</accession>
<name>A0ABD3HDB7_9MARC</name>
<reference evidence="2 3" key="1">
    <citation type="submission" date="2024-09" db="EMBL/GenBank/DDBJ databases">
        <title>Chromosome-scale assembly of Riccia sorocarpa.</title>
        <authorList>
            <person name="Paukszto L."/>
        </authorList>
    </citation>
    <scope>NUCLEOTIDE SEQUENCE [LARGE SCALE GENOMIC DNA]</scope>
    <source>
        <strain evidence="2">LP-2024</strain>
        <tissue evidence="2">Aerial parts of the thallus</tissue>
    </source>
</reference>
<feature type="compositionally biased region" description="Basic and acidic residues" evidence="1">
    <location>
        <begin position="200"/>
        <end position="213"/>
    </location>
</feature>
<feature type="compositionally biased region" description="Low complexity" evidence="1">
    <location>
        <begin position="185"/>
        <end position="199"/>
    </location>
</feature>
<evidence type="ECO:0000256" key="1">
    <source>
        <dbReference type="SAM" id="MobiDB-lite"/>
    </source>
</evidence>
<feature type="region of interest" description="Disordered" evidence="1">
    <location>
        <begin position="344"/>
        <end position="378"/>
    </location>
</feature>
<feature type="compositionally biased region" description="Polar residues" evidence="1">
    <location>
        <begin position="173"/>
        <end position="182"/>
    </location>
</feature>
<dbReference type="Gene3D" id="2.40.50.140">
    <property type="entry name" value="Nucleic acid-binding proteins"/>
    <property type="match status" value="1"/>
</dbReference>
<evidence type="ECO:0000313" key="3">
    <source>
        <dbReference type="Proteomes" id="UP001633002"/>
    </source>
</evidence>
<protein>
    <submittedName>
        <fullName evidence="2">Uncharacterized protein</fullName>
    </submittedName>
</protein>
<comment type="caution">
    <text evidence="2">The sequence shown here is derived from an EMBL/GenBank/DDBJ whole genome shotgun (WGS) entry which is preliminary data.</text>
</comment>
<organism evidence="2 3">
    <name type="scientific">Riccia sorocarpa</name>
    <dbReference type="NCBI Taxonomy" id="122646"/>
    <lineage>
        <taxon>Eukaryota</taxon>
        <taxon>Viridiplantae</taxon>
        <taxon>Streptophyta</taxon>
        <taxon>Embryophyta</taxon>
        <taxon>Marchantiophyta</taxon>
        <taxon>Marchantiopsida</taxon>
        <taxon>Marchantiidae</taxon>
        <taxon>Marchantiales</taxon>
        <taxon>Ricciaceae</taxon>
        <taxon>Riccia</taxon>
    </lineage>
</organism>
<dbReference type="SUPFAM" id="SSF50249">
    <property type="entry name" value="Nucleic acid-binding proteins"/>
    <property type="match status" value="1"/>
</dbReference>
<dbReference type="Proteomes" id="UP001633002">
    <property type="component" value="Unassembled WGS sequence"/>
</dbReference>
<gene>
    <name evidence="2" type="ORF">R1sor_013628</name>
</gene>
<proteinExistence type="predicted"/>